<evidence type="ECO:0000256" key="1">
    <source>
        <dbReference type="ARBA" id="ARBA00007812"/>
    </source>
</evidence>
<dbReference type="EMBL" id="LK022848">
    <property type="protein sequence ID" value="CDR05444.1"/>
    <property type="molecule type" value="Genomic_DNA"/>
</dbReference>
<dbReference type="InterPro" id="IPR029035">
    <property type="entry name" value="DHS-like_NAD/FAD-binding_dom"/>
</dbReference>
<dbReference type="Pfam" id="PF02776">
    <property type="entry name" value="TPP_enzyme_N"/>
    <property type="match status" value="1"/>
</dbReference>
<sequence length="578" mass="60231">MATASGVVPRVAHDVARALKDGGVDRVFLITGGDLWLWRALRDHGIEMCLARSEAASVVMADAYARVTGRPAVVYGQWGPGAANVAAALADARWAHSPLVALTSTVSTRVEYKYEYQELDQPPMFQSVTKWQARVARADRAGELVAQALRVAGAGAPGPVHIDIPCDLLAAEAAPSDNLAAEAAPTHADATCTLIRRPTPPAPSAAAVADIADRLARSLRPVLLAGNGVLTADAAEDLTRLAETAGVPVLTTLGGKGSIAENHPLSVGVAGRYASKVANEIAREADFVLAIGTDLGGLATDTYTLPSADADVVQVDVMAEHIGRTRAVGAGVVADAGELCRALAVAAPSESGNRAHHTWREAVRSRCAAWQQAFHAVARRPAAGHVRPEAVVAILRELADDRDLLVADTGFMGAWGGALFPVHAPGRTFLRAAGTLGWAFPAVLGAQLATGAERRAFALVGDGGFGYHVGDLETALRLDIPAVTIVLNNASLAYEHVGFKHALGGEPVSEVCDFLDVDHAKLAAAYGVFAARVDSAGAFRSALEKAIATARPALIDVVVSKERVAPVTTFDTRLIRDV</sequence>
<reference evidence="8 9" key="2">
    <citation type="submission" date="2021-03" db="EMBL/GenBank/DDBJ databases">
        <title>Genomic Encyclopedia of Type Strains, Phase IV (KMG-IV): sequencing the most valuable type-strain genomes for metagenomic binning, comparative biology and taxonomic classification.</title>
        <authorList>
            <person name="Goeker M."/>
        </authorList>
    </citation>
    <scope>NUCLEOTIDE SEQUENCE [LARGE SCALE GENOMIC DNA]</scope>
    <source>
        <strain evidence="8 9">DSM 41954</strain>
    </source>
</reference>
<dbReference type="Gene3D" id="3.40.50.1220">
    <property type="entry name" value="TPP-binding domain"/>
    <property type="match status" value="1"/>
</dbReference>
<dbReference type="InterPro" id="IPR045229">
    <property type="entry name" value="TPP_enz"/>
</dbReference>
<evidence type="ECO:0000259" key="5">
    <source>
        <dbReference type="Pfam" id="PF02775"/>
    </source>
</evidence>
<dbReference type="GO" id="GO:0000287">
    <property type="term" value="F:magnesium ion binding"/>
    <property type="evidence" value="ECO:0007669"/>
    <property type="project" value="InterPro"/>
</dbReference>
<dbReference type="GeneID" id="32474020"/>
<dbReference type="CDD" id="cd00568">
    <property type="entry name" value="TPP_enzymes"/>
    <property type="match status" value="1"/>
</dbReference>
<proteinExistence type="inferred from homology"/>
<dbReference type="Gene3D" id="3.40.50.970">
    <property type="match status" value="2"/>
</dbReference>
<dbReference type="InterPro" id="IPR029061">
    <property type="entry name" value="THDP-binding"/>
</dbReference>
<keyword evidence="2 3" id="KW-0786">Thiamine pyrophosphate</keyword>
<gene>
    <name evidence="8" type="ORF">J2Z30_002284</name>
    <name evidence="7" type="ORF">SIRAN2396</name>
</gene>
<dbReference type="GO" id="GO:0005948">
    <property type="term" value="C:acetolactate synthase complex"/>
    <property type="evidence" value="ECO:0007669"/>
    <property type="project" value="TreeGrafter"/>
</dbReference>
<evidence type="ECO:0000256" key="3">
    <source>
        <dbReference type="RuleBase" id="RU362132"/>
    </source>
</evidence>
<evidence type="ECO:0000313" key="7">
    <source>
        <dbReference type="EMBL" id="CDR05444.1"/>
    </source>
</evidence>
<dbReference type="PANTHER" id="PTHR18968:SF13">
    <property type="entry name" value="ACETOLACTATE SYNTHASE CATALYTIC SUBUNIT, MITOCHONDRIAL"/>
    <property type="match status" value="1"/>
</dbReference>
<keyword evidence="8" id="KW-0808">Transferase</keyword>
<organism evidence="7">
    <name type="scientific">Streptomyces iranensis</name>
    <dbReference type="NCBI Taxonomy" id="576784"/>
    <lineage>
        <taxon>Bacteria</taxon>
        <taxon>Bacillati</taxon>
        <taxon>Actinomycetota</taxon>
        <taxon>Actinomycetes</taxon>
        <taxon>Kitasatosporales</taxon>
        <taxon>Streptomycetaceae</taxon>
        <taxon>Streptomyces</taxon>
        <taxon>Streptomyces violaceusniger group</taxon>
    </lineage>
</organism>
<dbReference type="GO" id="GO:0009099">
    <property type="term" value="P:L-valine biosynthetic process"/>
    <property type="evidence" value="ECO:0007669"/>
    <property type="project" value="TreeGrafter"/>
</dbReference>
<feature type="domain" description="Thiamine pyrophosphate enzyme N-terminal TPP-binding" evidence="6">
    <location>
        <begin position="10"/>
        <end position="122"/>
    </location>
</feature>
<dbReference type="SUPFAM" id="SSF52467">
    <property type="entry name" value="DHS-like NAD/FAD-binding domain"/>
    <property type="match status" value="1"/>
</dbReference>
<feature type="domain" description="Thiamine pyrophosphate enzyme central" evidence="4">
    <location>
        <begin position="208"/>
        <end position="343"/>
    </location>
</feature>
<dbReference type="GO" id="GO:0003984">
    <property type="term" value="F:acetolactate synthase activity"/>
    <property type="evidence" value="ECO:0007669"/>
    <property type="project" value="UniProtKB-EC"/>
</dbReference>
<dbReference type="GO" id="GO:0050660">
    <property type="term" value="F:flavin adenine dinucleotide binding"/>
    <property type="evidence" value="ECO:0007669"/>
    <property type="project" value="TreeGrafter"/>
</dbReference>
<evidence type="ECO:0000259" key="4">
    <source>
        <dbReference type="Pfam" id="PF00205"/>
    </source>
</evidence>
<keyword evidence="9" id="KW-1185">Reference proteome</keyword>
<dbReference type="CDD" id="cd07035">
    <property type="entry name" value="TPP_PYR_POX_like"/>
    <property type="match status" value="1"/>
</dbReference>
<evidence type="ECO:0000313" key="9">
    <source>
        <dbReference type="Proteomes" id="UP000756710"/>
    </source>
</evidence>
<dbReference type="InterPro" id="IPR012000">
    <property type="entry name" value="Thiamin_PyroP_enz_cen_dom"/>
</dbReference>
<accession>A0A060ZI32</accession>
<dbReference type="Pfam" id="PF02775">
    <property type="entry name" value="TPP_enzyme_C"/>
    <property type="match status" value="1"/>
</dbReference>
<dbReference type="InterPro" id="IPR012001">
    <property type="entry name" value="Thiamin_PyroP_enz_TPP-bd_dom"/>
</dbReference>
<evidence type="ECO:0000256" key="2">
    <source>
        <dbReference type="ARBA" id="ARBA00023052"/>
    </source>
</evidence>
<evidence type="ECO:0000313" key="8">
    <source>
        <dbReference type="EMBL" id="MBP2061276.1"/>
    </source>
</evidence>
<dbReference type="Pfam" id="PF00205">
    <property type="entry name" value="TPP_enzyme_M"/>
    <property type="match status" value="1"/>
</dbReference>
<dbReference type="GO" id="GO:0030976">
    <property type="term" value="F:thiamine pyrophosphate binding"/>
    <property type="evidence" value="ECO:0007669"/>
    <property type="project" value="InterPro"/>
</dbReference>
<reference evidence="7" key="1">
    <citation type="submission" date="2014-05" db="EMBL/GenBank/DDBJ databases">
        <authorList>
            <person name="Horn Fabian"/>
        </authorList>
    </citation>
    <scope>NUCLEOTIDE SEQUENCE</scope>
</reference>
<protein>
    <submittedName>
        <fullName evidence="8">Acetolactate synthase-1/2/3 large subunit</fullName>
        <ecNumber evidence="8">2.2.1.6</ecNumber>
    </submittedName>
    <submittedName>
        <fullName evidence="7">Thiamine pyrophosphate central domain-containingprotein</fullName>
    </submittedName>
</protein>
<feature type="domain" description="Thiamine pyrophosphate enzyme TPP-binding" evidence="5">
    <location>
        <begin position="408"/>
        <end position="557"/>
    </location>
</feature>
<comment type="similarity">
    <text evidence="1 3">Belongs to the TPP enzyme family.</text>
</comment>
<dbReference type="AlphaFoldDB" id="A0A060ZI32"/>
<dbReference type="SUPFAM" id="SSF52518">
    <property type="entry name" value="Thiamin diphosphate-binding fold (THDP-binding)"/>
    <property type="match status" value="2"/>
</dbReference>
<dbReference type="GO" id="GO:0009097">
    <property type="term" value="P:isoleucine biosynthetic process"/>
    <property type="evidence" value="ECO:0007669"/>
    <property type="project" value="TreeGrafter"/>
</dbReference>
<dbReference type="RefSeq" id="WP_078956546.1">
    <property type="nucleotide sequence ID" value="NZ_BAABDR010000049.1"/>
</dbReference>
<dbReference type="InterPro" id="IPR011766">
    <property type="entry name" value="TPP_enzyme_TPP-bd"/>
</dbReference>
<dbReference type="EC" id="2.2.1.6" evidence="8"/>
<evidence type="ECO:0000259" key="6">
    <source>
        <dbReference type="Pfam" id="PF02776"/>
    </source>
</evidence>
<dbReference type="Proteomes" id="UP000756710">
    <property type="component" value="Unassembled WGS sequence"/>
</dbReference>
<name>A0A060ZI32_9ACTN</name>
<dbReference type="HOGENOM" id="CLU_013748_3_1_11"/>
<dbReference type="PANTHER" id="PTHR18968">
    <property type="entry name" value="THIAMINE PYROPHOSPHATE ENZYMES"/>
    <property type="match status" value="1"/>
</dbReference>
<dbReference type="EMBL" id="JAGGLR010000005">
    <property type="protein sequence ID" value="MBP2061276.1"/>
    <property type="molecule type" value="Genomic_DNA"/>
</dbReference>